<protein>
    <submittedName>
        <fullName evidence="2">C45 family peptidase</fullName>
    </submittedName>
</protein>
<dbReference type="InterPro" id="IPR047803">
    <property type="entry name" value="DCD1A/B-like"/>
</dbReference>
<accession>A0ABT8WFH5</accession>
<keyword evidence="3" id="KW-1185">Reference proteome</keyword>
<dbReference type="Pfam" id="PF03417">
    <property type="entry name" value="AAT"/>
    <property type="match status" value="1"/>
</dbReference>
<dbReference type="PANTHER" id="PTHR35190:SF2">
    <property type="entry name" value="PROTEIN DCD1B"/>
    <property type="match status" value="1"/>
</dbReference>
<evidence type="ECO:0000313" key="2">
    <source>
        <dbReference type="EMBL" id="MDO5971756.1"/>
    </source>
</evidence>
<dbReference type="RefSeq" id="WP_303279468.1">
    <property type="nucleotide sequence ID" value="NZ_JAUOEK010000172.1"/>
</dbReference>
<dbReference type="Gene3D" id="3.60.60.10">
    <property type="entry name" value="Penicillin V Acylase, Chain A"/>
    <property type="match status" value="1"/>
</dbReference>
<dbReference type="NCBIfam" id="NF040521">
    <property type="entry name" value="C45_proenzyme"/>
    <property type="match status" value="1"/>
</dbReference>
<dbReference type="EMBL" id="JAUOEK010000172">
    <property type="protein sequence ID" value="MDO5971756.1"/>
    <property type="molecule type" value="Genomic_DNA"/>
</dbReference>
<dbReference type="InterPro" id="IPR047794">
    <property type="entry name" value="C45_proenzyme-like"/>
</dbReference>
<dbReference type="InterPro" id="IPR005079">
    <property type="entry name" value="Peptidase_C45_hydrolase"/>
</dbReference>
<sequence length="570" mass="65446">MNILTNFDKTLLKKGQIVKWFCLFVFLSLVLSCGVSKSLHDVPDVSKYNPVIPERVKLSDSTYVSGHNFLTKNRQGLWELYVEGNPFEIGMQTGSLTQELFKKQEHVFLSKVNEFVPSKTKQFFLRKILAWYNRKMYSHITDEYKTEIYGLSKYASQDYNHIASNYLRILYLHGAHDIGHAFQDLALVGCTSFAAWGDKTEDGSLIIGRNFDFYAGDDFAKDKIIAFVNPAEGHKFMSVTWGGMIGVVSGMNEHGLTVTINAGKSKIPLIAKTPISILTREILQYASTIDEAIAIAKKRQVFVSESIFVGSAKDKRAITIEVSPKNFGVYEVSNTNQLICSNHFQSKAYAEDENNTKHKAESHSQYRYERMEELMQYHKKLTPNNAVDILRNKEGLQDKQIGYGNEKALNQLLAHHSIVFKPEQRLVWVSSNPYQLGEYVAYNLKDIFNNKTSSIPKGTWSDSRLNIEKDSFQYSKAFHDYETYRMLKHQIEVTIKEKQSVEPSTLLAIQKANPEYWESYYIVGAYYYKKKYYRAALNAFLKANTKEITTIPDKRNIDAYIKKLKKKLAQ</sequence>
<reference evidence="2" key="1">
    <citation type="submission" date="2023-07" db="EMBL/GenBank/DDBJ databases">
        <title>Two novel species in the genus Flavivirga.</title>
        <authorList>
            <person name="Kwon K."/>
        </authorList>
    </citation>
    <scope>NUCLEOTIDE SEQUENCE</scope>
    <source>
        <strain evidence="2">KCTC 52353</strain>
    </source>
</reference>
<proteinExistence type="predicted"/>
<evidence type="ECO:0000313" key="3">
    <source>
        <dbReference type="Proteomes" id="UP001176883"/>
    </source>
</evidence>
<feature type="domain" description="Peptidase C45 hydrolase" evidence="1">
    <location>
        <begin position="200"/>
        <end position="429"/>
    </location>
</feature>
<dbReference type="PANTHER" id="PTHR35190">
    <property type="entry name" value="PROTEIN DCD1B"/>
    <property type="match status" value="1"/>
</dbReference>
<organism evidence="2 3">
    <name type="scientific">Flavivirga aquimarina</name>
    <dbReference type="NCBI Taxonomy" id="2027862"/>
    <lineage>
        <taxon>Bacteria</taxon>
        <taxon>Pseudomonadati</taxon>
        <taxon>Bacteroidota</taxon>
        <taxon>Flavobacteriia</taxon>
        <taxon>Flavobacteriales</taxon>
        <taxon>Flavobacteriaceae</taxon>
        <taxon>Flavivirga</taxon>
    </lineage>
</organism>
<comment type="caution">
    <text evidence="2">The sequence shown here is derived from an EMBL/GenBank/DDBJ whole genome shotgun (WGS) entry which is preliminary data.</text>
</comment>
<dbReference type="Proteomes" id="UP001176883">
    <property type="component" value="Unassembled WGS sequence"/>
</dbReference>
<gene>
    <name evidence="2" type="ORF">Q4Q35_18290</name>
</gene>
<evidence type="ECO:0000259" key="1">
    <source>
        <dbReference type="Pfam" id="PF03417"/>
    </source>
</evidence>
<name>A0ABT8WFH5_9FLAO</name>